<name>A0A4D6DY45_9CAUD</name>
<proteinExistence type="predicted"/>
<organism evidence="1 2">
    <name type="scientific">Edwardsiella phage pEt-SU</name>
    <dbReference type="NCBI Taxonomy" id="2562142"/>
    <lineage>
        <taxon>Viruses</taxon>
        <taxon>Duplodnaviria</taxon>
        <taxon>Heunggongvirae</taxon>
        <taxon>Uroviricota</taxon>
        <taxon>Caudoviricetes</taxon>
        <taxon>Chimalliviridae</taxon>
        <taxon>Petsuvirus</taxon>
        <taxon>Petsuvirus pEtSU</taxon>
    </lineage>
</organism>
<protein>
    <submittedName>
        <fullName evidence="1">Uncharacterized protein</fullName>
    </submittedName>
</protein>
<accession>A0A4D6DY45</accession>
<evidence type="ECO:0000313" key="1">
    <source>
        <dbReference type="EMBL" id="QBZ70726.1"/>
    </source>
</evidence>
<dbReference type="Proteomes" id="UP000297195">
    <property type="component" value="Segment"/>
</dbReference>
<reference evidence="1 2" key="1">
    <citation type="submission" date="2019-03" db="EMBL/GenBank/DDBJ databases">
        <authorList>
            <person name="Kim S.G."/>
            <person name="Park S.C."/>
        </authorList>
    </citation>
    <scope>NUCLEOTIDE SEQUENCE [LARGE SCALE GENOMIC DNA]</scope>
</reference>
<evidence type="ECO:0000313" key="2">
    <source>
        <dbReference type="Proteomes" id="UP000297195"/>
    </source>
</evidence>
<sequence length="116" mass="13519">MPHYLKVLEVDKVLVEGVKVFNHDALEGKYTTVFETWRTFMNNVVKNHYDVHNGEWDHDMFVMDQNDVCWLEESLIQSLTGGLDDQEEIEKLGEFCAALSNLDFSKDKAYLICWGK</sequence>
<dbReference type="EMBL" id="MK689364">
    <property type="protein sequence ID" value="QBZ70726.1"/>
    <property type="molecule type" value="Genomic_DNA"/>
</dbReference>
<gene>
    <name evidence="1" type="ORF">pETSU_145</name>
</gene>
<keyword evidence="2" id="KW-1185">Reference proteome</keyword>